<gene>
    <name evidence="1" type="ORF">OUZ56_026668</name>
</gene>
<evidence type="ECO:0000313" key="1">
    <source>
        <dbReference type="EMBL" id="KAK4014124.1"/>
    </source>
</evidence>
<dbReference type="EMBL" id="JAOYFB010000004">
    <property type="protein sequence ID" value="KAK4014124.1"/>
    <property type="molecule type" value="Genomic_DNA"/>
</dbReference>
<reference evidence="1 2" key="1">
    <citation type="journal article" date="2023" name="Nucleic Acids Res.">
        <title>The hologenome of Daphnia magna reveals possible DNA methylation and microbiome-mediated evolution of the host genome.</title>
        <authorList>
            <person name="Chaturvedi A."/>
            <person name="Li X."/>
            <person name="Dhandapani V."/>
            <person name="Marshall H."/>
            <person name="Kissane S."/>
            <person name="Cuenca-Cambronero M."/>
            <person name="Asole G."/>
            <person name="Calvet F."/>
            <person name="Ruiz-Romero M."/>
            <person name="Marangio P."/>
            <person name="Guigo R."/>
            <person name="Rago D."/>
            <person name="Mirbahai L."/>
            <person name="Eastwood N."/>
            <person name="Colbourne J.K."/>
            <person name="Zhou J."/>
            <person name="Mallon E."/>
            <person name="Orsini L."/>
        </authorList>
    </citation>
    <scope>NUCLEOTIDE SEQUENCE [LARGE SCALE GENOMIC DNA]</scope>
    <source>
        <strain evidence="1">LRV0_1</strain>
    </source>
</reference>
<proteinExistence type="predicted"/>
<keyword evidence="2" id="KW-1185">Reference proteome</keyword>
<comment type="caution">
    <text evidence="1">The sequence shown here is derived from an EMBL/GenBank/DDBJ whole genome shotgun (WGS) entry which is preliminary data.</text>
</comment>
<evidence type="ECO:0000313" key="2">
    <source>
        <dbReference type="Proteomes" id="UP001234178"/>
    </source>
</evidence>
<dbReference type="Proteomes" id="UP001234178">
    <property type="component" value="Unassembled WGS sequence"/>
</dbReference>
<accession>A0ABQ9ZNS5</accession>
<protein>
    <submittedName>
        <fullName evidence="1">Uncharacterized protein</fullName>
    </submittedName>
</protein>
<organism evidence="1 2">
    <name type="scientific">Daphnia magna</name>
    <dbReference type="NCBI Taxonomy" id="35525"/>
    <lineage>
        <taxon>Eukaryota</taxon>
        <taxon>Metazoa</taxon>
        <taxon>Ecdysozoa</taxon>
        <taxon>Arthropoda</taxon>
        <taxon>Crustacea</taxon>
        <taxon>Branchiopoda</taxon>
        <taxon>Diplostraca</taxon>
        <taxon>Cladocera</taxon>
        <taxon>Anomopoda</taxon>
        <taxon>Daphniidae</taxon>
        <taxon>Daphnia</taxon>
    </lineage>
</organism>
<name>A0ABQ9ZNS5_9CRUS</name>
<sequence length="79" mass="8676">MLILSSEIKNLSQGYNTAPGWHVCQTACGMGTRTLQQYHDVPGGVGKRERKELCQVSVLILTSAARFSSVSGPQIWRQV</sequence>